<sequence>MDEHAPIKNRVIKNNQVPFMNGSLRRAINVKHMYRRIFDKYRTSANWEMYRIHRNHVVQLRTTCAKD</sequence>
<reference evidence="1" key="1">
    <citation type="journal article" date="2023" name="Mol. Biol. Evol.">
        <title>Third-Generation Sequencing Reveals the Adaptive Role of the Epigenome in Three Deep-Sea Polychaetes.</title>
        <authorList>
            <person name="Perez M."/>
            <person name="Aroh O."/>
            <person name="Sun Y."/>
            <person name="Lan Y."/>
            <person name="Juniper S.K."/>
            <person name="Young C.R."/>
            <person name="Angers B."/>
            <person name="Qian P.Y."/>
        </authorList>
    </citation>
    <scope>NUCLEOTIDE SEQUENCE</scope>
    <source>
        <strain evidence="1">P08H-3</strain>
    </source>
</reference>
<keyword evidence="2" id="KW-1185">Reference proteome</keyword>
<gene>
    <name evidence="1" type="ORF">LSH36_837g00007</name>
</gene>
<organism evidence="1 2">
    <name type="scientific">Paralvinella palmiformis</name>
    <dbReference type="NCBI Taxonomy" id="53620"/>
    <lineage>
        <taxon>Eukaryota</taxon>
        <taxon>Metazoa</taxon>
        <taxon>Spiralia</taxon>
        <taxon>Lophotrochozoa</taxon>
        <taxon>Annelida</taxon>
        <taxon>Polychaeta</taxon>
        <taxon>Sedentaria</taxon>
        <taxon>Canalipalpata</taxon>
        <taxon>Terebellida</taxon>
        <taxon>Terebelliformia</taxon>
        <taxon>Alvinellidae</taxon>
        <taxon>Paralvinella</taxon>
    </lineage>
</organism>
<name>A0AAD9MTF7_9ANNE</name>
<protein>
    <submittedName>
        <fullName evidence="1">Uncharacterized protein</fullName>
    </submittedName>
</protein>
<dbReference type="Proteomes" id="UP001208570">
    <property type="component" value="Unassembled WGS sequence"/>
</dbReference>
<evidence type="ECO:0000313" key="2">
    <source>
        <dbReference type="Proteomes" id="UP001208570"/>
    </source>
</evidence>
<proteinExistence type="predicted"/>
<comment type="caution">
    <text evidence="1">The sequence shown here is derived from an EMBL/GenBank/DDBJ whole genome shotgun (WGS) entry which is preliminary data.</text>
</comment>
<accession>A0AAD9MTF7</accession>
<evidence type="ECO:0000313" key="1">
    <source>
        <dbReference type="EMBL" id="KAK2143498.1"/>
    </source>
</evidence>
<dbReference type="EMBL" id="JAODUP010000837">
    <property type="protein sequence ID" value="KAK2143498.1"/>
    <property type="molecule type" value="Genomic_DNA"/>
</dbReference>
<dbReference type="AlphaFoldDB" id="A0AAD9MTF7"/>